<dbReference type="AlphaFoldDB" id="A0A803MYN4"/>
<dbReference type="InterPro" id="IPR012438">
    <property type="entry name" value="DUF1639"/>
</dbReference>
<feature type="region of interest" description="Disordered" evidence="1">
    <location>
        <begin position="1"/>
        <end position="29"/>
    </location>
</feature>
<name>A0A803MYN4_CHEQI</name>
<sequence length="272" mass="30585">MVITAGTADYGDRHRRPQTTPSPEEQQQQKHNLMAAMMVPERSKGTLTLPNFSSLPCFNVTWGRRVQLRCVKEDNAVDHHNDAVEGGADDLPLTRSEFNHHRKRRSSDDNAKIGIEGLGEKLILDFRAEVHQMQAAFLQKSDVVVPPTTAVETRPWNLRTRRAVCKEPNNFPASSDRKHISSPVVKSPARRNAGEVSGGEHGGERPRANFSGTLSKQEIEEDFLAMLGTRPARRPKKRPKFVQRQIDAVFPGYWLSEISADMYKVNEQPQTG</sequence>
<proteinExistence type="predicted"/>
<dbReference type="PANTHER" id="PTHR33130:SF43">
    <property type="entry name" value="OS01G0688600 PROTEIN"/>
    <property type="match status" value="1"/>
</dbReference>
<dbReference type="Proteomes" id="UP000596660">
    <property type="component" value="Unplaced"/>
</dbReference>
<gene>
    <name evidence="2" type="primary">LOC110715510</name>
</gene>
<dbReference type="RefSeq" id="XP_021749785.1">
    <property type="nucleotide sequence ID" value="XM_021894093.1"/>
</dbReference>
<organism evidence="2 3">
    <name type="scientific">Chenopodium quinoa</name>
    <name type="common">Quinoa</name>
    <dbReference type="NCBI Taxonomy" id="63459"/>
    <lineage>
        <taxon>Eukaryota</taxon>
        <taxon>Viridiplantae</taxon>
        <taxon>Streptophyta</taxon>
        <taxon>Embryophyta</taxon>
        <taxon>Tracheophyta</taxon>
        <taxon>Spermatophyta</taxon>
        <taxon>Magnoliopsida</taxon>
        <taxon>eudicotyledons</taxon>
        <taxon>Gunneridae</taxon>
        <taxon>Pentapetalae</taxon>
        <taxon>Caryophyllales</taxon>
        <taxon>Chenopodiaceae</taxon>
        <taxon>Chenopodioideae</taxon>
        <taxon>Atripliceae</taxon>
        <taxon>Chenopodium</taxon>
    </lineage>
</organism>
<reference evidence="2" key="2">
    <citation type="submission" date="2021-03" db="UniProtKB">
        <authorList>
            <consortium name="EnsemblPlants"/>
        </authorList>
    </citation>
    <scope>IDENTIFICATION</scope>
</reference>
<dbReference type="Gramene" id="AUR62037314-RA">
    <property type="protein sequence ID" value="AUR62037314-RA:cds"/>
    <property type="gene ID" value="AUR62037314"/>
</dbReference>
<dbReference type="KEGG" id="cqi:110715510"/>
<reference evidence="2" key="1">
    <citation type="journal article" date="2017" name="Nature">
        <title>The genome of Chenopodium quinoa.</title>
        <authorList>
            <person name="Jarvis D.E."/>
            <person name="Ho Y.S."/>
            <person name="Lightfoot D.J."/>
            <person name="Schmoeckel S.M."/>
            <person name="Li B."/>
            <person name="Borm T.J.A."/>
            <person name="Ohyanagi H."/>
            <person name="Mineta K."/>
            <person name="Michell C.T."/>
            <person name="Saber N."/>
            <person name="Kharbatia N.M."/>
            <person name="Rupper R.R."/>
            <person name="Sharp A.R."/>
            <person name="Dally N."/>
            <person name="Boughton B.A."/>
            <person name="Woo Y.H."/>
            <person name="Gao G."/>
            <person name="Schijlen E.G.W.M."/>
            <person name="Guo X."/>
            <person name="Momin A.A."/>
            <person name="Negrao S."/>
            <person name="Al-Babili S."/>
            <person name="Gehring C."/>
            <person name="Roessner U."/>
            <person name="Jung C."/>
            <person name="Murphy K."/>
            <person name="Arold S.T."/>
            <person name="Gojobori T."/>
            <person name="van der Linden C.G."/>
            <person name="van Loo E.N."/>
            <person name="Jellen E.N."/>
            <person name="Maughan P.J."/>
            <person name="Tester M."/>
        </authorList>
    </citation>
    <scope>NUCLEOTIDE SEQUENCE [LARGE SCALE GENOMIC DNA]</scope>
    <source>
        <strain evidence="2">cv. PI 614886</strain>
    </source>
</reference>
<dbReference type="OrthoDB" id="769821at2759"/>
<accession>A0A803MYN4</accession>
<evidence type="ECO:0008006" key="4">
    <source>
        <dbReference type="Google" id="ProtNLM"/>
    </source>
</evidence>
<dbReference type="Pfam" id="PF07797">
    <property type="entry name" value="DUF1639"/>
    <property type="match status" value="1"/>
</dbReference>
<dbReference type="EnsemblPlants" id="AUR62037314-RA">
    <property type="protein sequence ID" value="AUR62037314-RA:cds"/>
    <property type="gene ID" value="AUR62037314"/>
</dbReference>
<keyword evidence="3" id="KW-1185">Reference proteome</keyword>
<evidence type="ECO:0000313" key="3">
    <source>
        <dbReference type="Proteomes" id="UP000596660"/>
    </source>
</evidence>
<dbReference type="PANTHER" id="PTHR33130">
    <property type="entry name" value="PUTATIVE (DUF1639)-RELATED"/>
    <property type="match status" value="1"/>
</dbReference>
<evidence type="ECO:0000313" key="2">
    <source>
        <dbReference type="EnsemblPlants" id="AUR62037314-RA:cds"/>
    </source>
</evidence>
<evidence type="ECO:0000256" key="1">
    <source>
        <dbReference type="SAM" id="MobiDB-lite"/>
    </source>
</evidence>
<feature type="region of interest" description="Disordered" evidence="1">
    <location>
        <begin position="167"/>
        <end position="214"/>
    </location>
</feature>
<dbReference type="GeneID" id="110715510"/>
<protein>
    <recommendedName>
        <fullName evidence="4">DUF1639 family protein</fullName>
    </recommendedName>
</protein>